<evidence type="ECO:0000313" key="2">
    <source>
        <dbReference type="EnsemblPlants" id="Ma06_p05550.1"/>
    </source>
</evidence>
<protein>
    <submittedName>
        <fullName evidence="1">(wild Malaysian banana) hypothetical protein</fullName>
    </submittedName>
</protein>
<accession>A0A804JD08</accession>
<sequence>MARLPNQDELRTCSGCSGAASAAVKLETEDPLDDELGRLSKKFKTVARHQQDAMYNLLDELSPLGLHLRKSPSLVDLIQMRLSQTNSSAASCGSTLRAWEVEGRKN</sequence>
<name>A0A804JD08_MUSAM</name>
<evidence type="ECO:0000313" key="1">
    <source>
        <dbReference type="EMBL" id="CAG1845377.1"/>
    </source>
</evidence>
<dbReference type="OrthoDB" id="1748764at2759"/>
<dbReference type="Gramene" id="Ma06_t05550.1">
    <property type="protein sequence ID" value="Ma06_p05550.1"/>
    <property type="gene ID" value="Ma06_g05550"/>
</dbReference>
<dbReference type="EMBL" id="HG996471">
    <property type="protein sequence ID" value="CAG1845377.1"/>
    <property type="molecule type" value="Genomic_DNA"/>
</dbReference>
<keyword evidence="3" id="KW-1185">Reference proteome</keyword>
<reference evidence="2" key="2">
    <citation type="submission" date="2021-05" db="UniProtKB">
        <authorList>
            <consortium name="EnsemblPlants"/>
        </authorList>
    </citation>
    <scope>IDENTIFICATION</scope>
    <source>
        <strain evidence="2">subsp. malaccensis</strain>
    </source>
</reference>
<dbReference type="InParanoid" id="A0A804JD08"/>
<organism evidence="2 3">
    <name type="scientific">Musa acuminata subsp. malaccensis</name>
    <name type="common">Wild banana</name>
    <name type="synonym">Musa malaccensis</name>
    <dbReference type="NCBI Taxonomy" id="214687"/>
    <lineage>
        <taxon>Eukaryota</taxon>
        <taxon>Viridiplantae</taxon>
        <taxon>Streptophyta</taxon>
        <taxon>Embryophyta</taxon>
        <taxon>Tracheophyta</taxon>
        <taxon>Spermatophyta</taxon>
        <taxon>Magnoliopsida</taxon>
        <taxon>Liliopsida</taxon>
        <taxon>Zingiberales</taxon>
        <taxon>Musaceae</taxon>
        <taxon>Musa</taxon>
    </lineage>
</organism>
<dbReference type="EnsemblPlants" id="Ma06_t05550.1">
    <property type="protein sequence ID" value="Ma06_p05550.1"/>
    <property type="gene ID" value="Ma06_g05550"/>
</dbReference>
<evidence type="ECO:0000313" key="3">
    <source>
        <dbReference type="Proteomes" id="UP000012960"/>
    </source>
</evidence>
<reference evidence="1" key="1">
    <citation type="submission" date="2021-03" db="EMBL/GenBank/DDBJ databases">
        <authorList>
            <consortium name="Genoscope - CEA"/>
            <person name="William W."/>
        </authorList>
    </citation>
    <scope>NUCLEOTIDE SEQUENCE</scope>
    <source>
        <strain evidence="1">Doubled-haploid Pahang</strain>
    </source>
</reference>
<gene>
    <name evidence="1" type="ORF">GSMUA_151720.1</name>
</gene>
<dbReference type="AlphaFoldDB" id="A0A804JD08"/>
<proteinExistence type="predicted"/>
<dbReference type="Proteomes" id="UP000012960">
    <property type="component" value="Unplaced"/>
</dbReference>